<dbReference type="RefSeq" id="WP_285092548.1">
    <property type="nucleotide sequence ID" value="NZ_CP126975.1"/>
</dbReference>
<organism evidence="1 2">
    <name type="scientific">Gallibacterium anatis</name>
    <dbReference type="NCBI Taxonomy" id="750"/>
    <lineage>
        <taxon>Bacteria</taxon>
        <taxon>Pseudomonadati</taxon>
        <taxon>Pseudomonadota</taxon>
        <taxon>Gammaproteobacteria</taxon>
        <taxon>Pasteurellales</taxon>
        <taxon>Pasteurellaceae</taxon>
        <taxon>Gallibacterium</taxon>
    </lineage>
</organism>
<evidence type="ECO:0000313" key="1">
    <source>
        <dbReference type="EMBL" id="WIM80540.1"/>
    </source>
</evidence>
<evidence type="ECO:0000313" key="2">
    <source>
        <dbReference type="Proteomes" id="UP001226750"/>
    </source>
</evidence>
<dbReference type="EMBL" id="CP126975">
    <property type="protein sequence ID" value="WIM80540.1"/>
    <property type="molecule type" value="Genomic_DNA"/>
</dbReference>
<accession>A0AAX3XG44</accession>
<reference evidence="1 2" key="1">
    <citation type="submission" date="2023-06" db="EMBL/GenBank/DDBJ databases">
        <title>Complete Genome Sequence of Gallibacterium anatis Strain BJF12, Isolated from a chicken with diarrhea.</title>
        <authorList>
            <person name="Guo F."/>
            <person name="Bu W."/>
            <person name="Xu F."/>
            <person name="Wen T."/>
        </authorList>
    </citation>
    <scope>NUCLEOTIDE SEQUENCE [LARGE SCALE GENOMIC DNA]</scope>
    <source>
        <strain evidence="1 2">BJF12</strain>
    </source>
</reference>
<dbReference type="AlphaFoldDB" id="A0AAX3XG44"/>
<name>A0AAX3XG44_9PAST</name>
<proteinExistence type="predicted"/>
<protein>
    <submittedName>
        <fullName evidence="1">Phage morphogenesis protein</fullName>
    </submittedName>
</protein>
<dbReference type="Proteomes" id="UP001226750">
    <property type="component" value="Chromosome"/>
</dbReference>
<keyword evidence="2" id="KW-1185">Reference proteome</keyword>
<sequence>MELTNGFTSSSRRKLKRTLNALSLPKHKQKEVLKLTLWKIKNEANKNVTAQRTPNGEQWKRRKSGSRKKMLRRRGRLLTITENNGQKAVLGYRNKKEGELAALHHYGQQKTEVTKAELEAIKATHTGNSDPCTEQQAIRLRSLGYQIKNKKGKLVKPTKKAIQATVSKGRAGVLIRILKREKSGNKAKNGTPARPALNMDVQHNANILAEFVEKALNANN</sequence>
<gene>
    <name evidence="1" type="ORF">QP018_04735</name>
</gene>